<feature type="compositionally biased region" description="Low complexity" evidence="1">
    <location>
        <begin position="29"/>
        <end position="40"/>
    </location>
</feature>
<sequence>MRPDLVGIAPRISPTSAPPDISLASRAETAGPTTPTTTTTTTTATALDAGYGQDHFLDRLLADVPSPERDELVRRVGAALVEQVSDLHREAEMLADIGRQYTAETEQILPPSAARHFAGSVLQQRIAQLVDRVRAAIMKRAQVAGGHRSVSASPVPRAGDLDAAVAVLRDAIEAERDELIARIEALYASLDAERDVRVATCKMGLDAGKSLAELKTITDAAEASCQDVAVEDGPSPATSDDESEDTSSDGAEQDHLRH</sequence>
<protein>
    <submittedName>
        <fullName evidence="2">Uncharacterized protein</fullName>
    </submittedName>
</protein>
<evidence type="ECO:0000256" key="1">
    <source>
        <dbReference type="SAM" id="MobiDB-lite"/>
    </source>
</evidence>
<keyword evidence="3" id="KW-1185">Reference proteome</keyword>
<evidence type="ECO:0000313" key="3">
    <source>
        <dbReference type="Proteomes" id="UP001527925"/>
    </source>
</evidence>
<dbReference type="EMBL" id="JADGIZ020000024">
    <property type="protein sequence ID" value="KAL2915463.1"/>
    <property type="molecule type" value="Genomic_DNA"/>
</dbReference>
<evidence type="ECO:0000313" key="2">
    <source>
        <dbReference type="EMBL" id="KAL2915463.1"/>
    </source>
</evidence>
<reference evidence="2 3" key="1">
    <citation type="submission" date="2023-09" db="EMBL/GenBank/DDBJ databases">
        <title>Pangenome analysis of Batrachochytrium dendrobatidis and related Chytrids.</title>
        <authorList>
            <person name="Yacoub M.N."/>
            <person name="Stajich J.E."/>
            <person name="James T.Y."/>
        </authorList>
    </citation>
    <scope>NUCLEOTIDE SEQUENCE [LARGE SCALE GENOMIC DNA]</scope>
    <source>
        <strain evidence="2 3">JEL0888</strain>
    </source>
</reference>
<proteinExistence type="predicted"/>
<accession>A0ABR4N7I6</accession>
<dbReference type="Proteomes" id="UP001527925">
    <property type="component" value="Unassembled WGS sequence"/>
</dbReference>
<name>A0ABR4N7I6_9FUNG</name>
<organism evidence="2 3">
    <name type="scientific">Polyrhizophydium stewartii</name>
    <dbReference type="NCBI Taxonomy" id="2732419"/>
    <lineage>
        <taxon>Eukaryota</taxon>
        <taxon>Fungi</taxon>
        <taxon>Fungi incertae sedis</taxon>
        <taxon>Chytridiomycota</taxon>
        <taxon>Chytridiomycota incertae sedis</taxon>
        <taxon>Chytridiomycetes</taxon>
        <taxon>Rhizophydiales</taxon>
        <taxon>Rhizophydiales incertae sedis</taxon>
        <taxon>Polyrhizophydium</taxon>
    </lineage>
</organism>
<comment type="caution">
    <text evidence="2">The sequence shown here is derived from an EMBL/GenBank/DDBJ whole genome shotgun (WGS) entry which is preliminary data.</text>
</comment>
<gene>
    <name evidence="2" type="ORF">HK105_205079</name>
</gene>
<feature type="region of interest" description="Disordered" evidence="1">
    <location>
        <begin position="1"/>
        <end position="40"/>
    </location>
</feature>
<feature type="region of interest" description="Disordered" evidence="1">
    <location>
        <begin position="226"/>
        <end position="258"/>
    </location>
</feature>